<feature type="binding site" evidence="7">
    <location>
        <position position="173"/>
    </location>
    <ligand>
        <name>NADP(+)</name>
        <dbReference type="ChEBI" id="CHEBI:58349"/>
    </ligand>
</feature>
<comment type="catalytic activity">
    <reaction evidence="7">
        <text>D-glucose 6-phosphate + NADP(+) = 6-phospho-D-glucono-1,5-lactone + NADPH + H(+)</text>
        <dbReference type="Rhea" id="RHEA:15841"/>
        <dbReference type="ChEBI" id="CHEBI:15378"/>
        <dbReference type="ChEBI" id="CHEBI:57783"/>
        <dbReference type="ChEBI" id="CHEBI:57955"/>
        <dbReference type="ChEBI" id="CHEBI:58349"/>
        <dbReference type="ChEBI" id="CHEBI:61548"/>
        <dbReference type="EC" id="1.1.1.49"/>
    </reaction>
</comment>
<organism evidence="10 11">
    <name type="scientific">Haloferula helveola</name>
    <dbReference type="NCBI Taxonomy" id="490095"/>
    <lineage>
        <taxon>Bacteria</taxon>
        <taxon>Pseudomonadati</taxon>
        <taxon>Verrucomicrobiota</taxon>
        <taxon>Verrucomicrobiia</taxon>
        <taxon>Verrucomicrobiales</taxon>
        <taxon>Verrucomicrobiaceae</taxon>
        <taxon>Haloferula</taxon>
    </lineage>
</organism>
<dbReference type="NCBIfam" id="NF009492">
    <property type="entry name" value="PRK12853.1-3"/>
    <property type="match status" value="1"/>
</dbReference>
<dbReference type="Gene3D" id="3.40.50.720">
    <property type="entry name" value="NAD(P)-binding Rossmann-like Domain"/>
    <property type="match status" value="1"/>
</dbReference>
<evidence type="ECO:0000256" key="7">
    <source>
        <dbReference type="HAMAP-Rule" id="MF_00966"/>
    </source>
</evidence>
<feature type="binding site" evidence="7">
    <location>
        <position position="241"/>
    </location>
    <ligand>
        <name>substrate</name>
    </ligand>
</feature>
<dbReference type="PANTHER" id="PTHR23429">
    <property type="entry name" value="GLUCOSE-6-PHOSPHATE 1-DEHYDROGENASE G6PD"/>
    <property type="match status" value="1"/>
</dbReference>
<keyword evidence="4 7" id="KW-0521">NADP</keyword>
<evidence type="ECO:0000259" key="8">
    <source>
        <dbReference type="Pfam" id="PF00479"/>
    </source>
</evidence>
<keyword evidence="11" id="KW-1185">Reference proteome</keyword>
<feature type="domain" description="Glucose-6-phosphate dehydrogenase C-terminal" evidence="9">
    <location>
        <begin position="214"/>
        <end position="516"/>
    </location>
</feature>
<evidence type="ECO:0000313" key="10">
    <source>
        <dbReference type="EMBL" id="BCX46339.1"/>
    </source>
</evidence>
<evidence type="ECO:0000259" key="9">
    <source>
        <dbReference type="Pfam" id="PF02781"/>
    </source>
</evidence>
<evidence type="ECO:0000256" key="4">
    <source>
        <dbReference type="ARBA" id="ARBA00022857"/>
    </source>
</evidence>
<dbReference type="InterPro" id="IPR001282">
    <property type="entry name" value="G6P_DH"/>
</dbReference>
<evidence type="ECO:0000256" key="5">
    <source>
        <dbReference type="ARBA" id="ARBA00023002"/>
    </source>
</evidence>
<dbReference type="NCBIfam" id="TIGR00871">
    <property type="entry name" value="zwf"/>
    <property type="match status" value="1"/>
</dbReference>
<evidence type="ECO:0000256" key="6">
    <source>
        <dbReference type="ARBA" id="ARBA00023277"/>
    </source>
</evidence>
<dbReference type="Pfam" id="PF00479">
    <property type="entry name" value="G6PD_N"/>
    <property type="match status" value="1"/>
</dbReference>
<sequence length="518" mass="58459">MSETACPSMSNPFREDLVSRNRPQPCTVVIFGATGDLTHRKLVPALYNLAVDGELPPGVKIVGFARRDKSDAEFRAGLEELNRKVSRSGHDDEIWDRFVESIHYHKSEFTDDDGYRRLAERLDEIDRDRGGKGNRLFYIASAPEFFDDILEHLKQAGLNESAEGCWSRVIVEKPFGTDLATAQHLNQVVNRTFEEKDTYRIDHYLGKETAQNLMVLRFANAIFEPLWNSRYIDQIQITCSENLGMEGGRGGYYDKSGALRDMVQNHLLQLLSLVAMEPPTDLSADGVRDEKVKVIRSLRQWDTAKKVAENVVRAQYTAGHVDGVSVPGYCEEDRVDPESQTEAYVALRLMIDTWRWSGVPFYIRMGKRLPKKATEISVHFKAPPCVLFSALPGGVPGGNVLVIRIQPDEGISLRMVSKIPGTSLRLEPVKMDFHYATSFGKGSPEAYERLLLDAMAGDATLFARRDEVEEAWRFIDHIERAWHESDSPPPMAEFVAGTWGPKEADDLLTADGHSWRRL</sequence>
<keyword evidence="5 7" id="KW-0560">Oxidoreductase</keyword>
<reference evidence="10 11" key="1">
    <citation type="submission" date="2021-06" db="EMBL/GenBank/DDBJ databases">
        <title>Complete genome of Haloferula helveola possessing various polysaccharide degrading enzymes.</title>
        <authorList>
            <person name="Takami H."/>
            <person name="Huang C."/>
            <person name="Hamasaki K."/>
        </authorList>
    </citation>
    <scope>NUCLEOTIDE SEQUENCE [LARGE SCALE GENOMIC DNA]</scope>
    <source>
        <strain evidence="10 11">CN-1</strain>
    </source>
</reference>
<dbReference type="PIRSF" id="PIRSF000110">
    <property type="entry name" value="G6PD"/>
    <property type="match status" value="1"/>
</dbReference>
<protein>
    <recommendedName>
        <fullName evidence="7">Glucose-6-phosphate 1-dehydrogenase</fullName>
        <shortName evidence="7">G6PD</shortName>
        <ecNumber evidence="7">1.1.1.49</ecNumber>
    </recommendedName>
</protein>
<feature type="binding site" evidence="7">
    <location>
        <position position="203"/>
    </location>
    <ligand>
        <name>substrate</name>
    </ligand>
</feature>
<dbReference type="InterPro" id="IPR022674">
    <property type="entry name" value="G6P_DH_NAD-bd"/>
</dbReference>
<dbReference type="InterPro" id="IPR036291">
    <property type="entry name" value="NAD(P)-bd_dom_sf"/>
</dbReference>
<comment type="function">
    <text evidence="7">Catalyzes the oxidation of glucose 6-phosphate to 6-phosphogluconolactone.</text>
</comment>
<dbReference type="Proteomes" id="UP001374893">
    <property type="component" value="Chromosome"/>
</dbReference>
<feature type="binding site" evidence="7">
    <location>
        <position position="261"/>
    </location>
    <ligand>
        <name>substrate</name>
    </ligand>
</feature>
<evidence type="ECO:0000313" key="11">
    <source>
        <dbReference type="Proteomes" id="UP001374893"/>
    </source>
</evidence>
<accession>A0ABM7R9U8</accession>
<evidence type="ECO:0000256" key="3">
    <source>
        <dbReference type="ARBA" id="ARBA00022526"/>
    </source>
</evidence>
<feature type="active site" description="Proton acceptor" evidence="7">
    <location>
        <position position="266"/>
    </location>
</feature>
<gene>
    <name evidence="7 10" type="primary">zwf</name>
    <name evidence="10" type="ORF">HAHE_02470</name>
</gene>
<evidence type="ECO:0000256" key="2">
    <source>
        <dbReference type="ARBA" id="ARBA00009975"/>
    </source>
</evidence>
<dbReference type="SUPFAM" id="SSF51735">
    <property type="entry name" value="NAD(P)-binding Rossmann-fold domains"/>
    <property type="match status" value="1"/>
</dbReference>
<dbReference type="InterPro" id="IPR022675">
    <property type="entry name" value="G6P_DH_C"/>
</dbReference>
<dbReference type="PANTHER" id="PTHR23429:SF0">
    <property type="entry name" value="GLUCOSE-6-PHOSPHATE 1-DEHYDROGENASE"/>
    <property type="match status" value="1"/>
</dbReference>
<dbReference type="EC" id="1.1.1.49" evidence="7"/>
<keyword evidence="6 7" id="KW-0119">Carbohydrate metabolism</keyword>
<comment type="similarity">
    <text evidence="2 7">Belongs to the glucose-6-phosphate dehydrogenase family.</text>
</comment>
<dbReference type="Pfam" id="PF02781">
    <property type="entry name" value="G6PD_C"/>
    <property type="match status" value="1"/>
</dbReference>
<feature type="domain" description="Glucose-6-phosphate dehydrogenase NAD-binding" evidence="8">
    <location>
        <begin position="29"/>
        <end position="212"/>
    </location>
</feature>
<feature type="binding site" evidence="7">
    <location>
        <position position="367"/>
    </location>
    <ligand>
        <name>substrate</name>
    </ligand>
</feature>
<dbReference type="InterPro" id="IPR019796">
    <property type="entry name" value="G6P_DH_AS"/>
</dbReference>
<dbReference type="PROSITE" id="PS00069">
    <property type="entry name" value="G6P_DEHYDROGENASE"/>
    <property type="match status" value="1"/>
</dbReference>
<dbReference type="Gene3D" id="3.30.360.10">
    <property type="entry name" value="Dihydrodipicolinate Reductase, domain 2"/>
    <property type="match status" value="1"/>
</dbReference>
<dbReference type="HAMAP" id="MF_00966">
    <property type="entry name" value="G6PD"/>
    <property type="match status" value="1"/>
</dbReference>
<comment type="caution">
    <text evidence="7">Lacks conserved residue(s) required for the propagation of feature annotation.</text>
</comment>
<feature type="binding site" evidence="7">
    <location>
        <begin position="108"/>
        <end position="109"/>
    </location>
    <ligand>
        <name>NADP(+)</name>
        <dbReference type="ChEBI" id="CHEBI:58349"/>
    </ligand>
</feature>
<name>A0ABM7R9U8_9BACT</name>
<dbReference type="SUPFAM" id="SSF55347">
    <property type="entry name" value="Glyceraldehyde-3-phosphate dehydrogenase-like, C-terminal domain"/>
    <property type="match status" value="1"/>
</dbReference>
<comment type="pathway">
    <text evidence="1 7">Carbohydrate degradation; pentose phosphate pathway; D-ribulose 5-phosphate from D-glucose 6-phosphate (oxidative stage): step 1/3.</text>
</comment>
<feature type="binding site" evidence="7">
    <location>
        <position position="66"/>
    </location>
    <ligand>
        <name>NADP(+)</name>
        <dbReference type="ChEBI" id="CHEBI:58349"/>
    </ligand>
</feature>
<dbReference type="EMBL" id="AP024702">
    <property type="protein sequence ID" value="BCX46339.1"/>
    <property type="molecule type" value="Genomic_DNA"/>
</dbReference>
<evidence type="ECO:0000256" key="1">
    <source>
        <dbReference type="ARBA" id="ARBA00004937"/>
    </source>
</evidence>
<proteinExistence type="inferred from homology"/>
<keyword evidence="3 7" id="KW-0313">Glucose metabolism</keyword>
<feature type="binding site" evidence="7">
    <location>
        <position position="372"/>
    </location>
    <ligand>
        <name>substrate</name>
    </ligand>
</feature>
<dbReference type="PRINTS" id="PR00079">
    <property type="entry name" value="G6PDHDRGNASE"/>
</dbReference>
<feature type="binding site" evidence="7">
    <location>
        <position position="207"/>
    </location>
    <ligand>
        <name>substrate</name>
    </ligand>
</feature>